<dbReference type="Proteomes" id="UP000619545">
    <property type="component" value="Unassembled WGS sequence"/>
</dbReference>
<protein>
    <submittedName>
        <fullName evidence="2">Uncharacterized protein</fullName>
    </submittedName>
</protein>
<organism evidence="2 3">
    <name type="scientific">Methanopyrus kandleri</name>
    <dbReference type="NCBI Taxonomy" id="2320"/>
    <lineage>
        <taxon>Archaea</taxon>
        <taxon>Methanobacteriati</taxon>
        <taxon>Methanobacteriota</taxon>
        <taxon>Methanomada group</taxon>
        <taxon>Methanopyri</taxon>
        <taxon>Methanopyrales</taxon>
        <taxon>Methanopyraceae</taxon>
        <taxon>Methanopyrus</taxon>
    </lineage>
</organism>
<accession>A0A832WRP8</accession>
<dbReference type="RefSeq" id="WP_011018810.1">
    <property type="nucleotide sequence ID" value="NZ_DUJS01000004.1"/>
</dbReference>
<sequence>MRPLPLIVACAVALASPALAWERTEVSVDTYVLNYEGDAPNHLMLDVDIADENGNVFVGWLLDGLESKSEPRVWEGLMDRVTVILNAIYDDGKLRLEMRKTFTVHFDYDGNDGVHVYVKGDDAPIIRTEDGRTVLVWERCQRRRIRSSEDNGRRCERSEMEGRTWRR</sequence>
<evidence type="ECO:0000313" key="2">
    <source>
        <dbReference type="EMBL" id="HII70401.1"/>
    </source>
</evidence>
<feature type="region of interest" description="Disordered" evidence="1">
    <location>
        <begin position="148"/>
        <end position="167"/>
    </location>
</feature>
<proteinExistence type="predicted"/>
<name>A0A832WRP8_9EURY</name>
<evidence type="ECO:0000313" key="3">
    <source>
        <dbReference type="Proteomes" id="UP000619545"/>
    </source>
</evidence>
<dbReference type="EMBL" id="DUJS01000004">
    <property type="protein sequence ID" value="HII70401.1"/>
    <property type="molecule type" value="Genomic_DNA"/>
</dbReference>
<comment type="caution">
    <text evidence="2">The sequence shown here is derived from an EMBL/GenBank/DDBJ whole genome shotgun (WGS) entry which is preliminary data.</text>
</comment>
<reference evidence="2" key="1">
    <citation type="journal article" date="2020" name="bioRxiv">
        <title>A rank-normalized archaeal taxonomy based on genome phylogeny resolves widespread incomplete and uneven classifications.</title>
        <authorList>
            <person name="Rinke C."/>
            <person name="Chuvochina M."/>
            <person name="Mussig A.J."/>
            <person name="Chaumeil P.-A."/>
            <person name="Waite D.W."/>
            <person name="Whitman W.B."/>
            <person name="Parks D.H."/>
            <person name="Hugenholtz P."/>
        </authorList>
    </citation>
    <scope>NUCLEOTIDE SEQUENCE</scope>
    <source>
        <strain evidence="2">UBA8853</strain>
    </source>
</reference>
<dbReference type="AlphaFoldDB" id="A0A832WRP8"/>
<dbReference type="GeneID" id="1477743"/>
<gene>
    <name evidence="2" type="ORF">HA336_04120</name>
</gene>
<evidence type="ECO:0000256" key="1">
    <source>
        <dbReference type="SAM" id="MobiDB-lite"/>
    </source>
</evidence>